<gene>
    <name evidence="1" type="ORF">EOE48_27950</name>
</gene>
<name>A0A437NR28_9HYPH</name>
<keyword evidence="2" id="KW-1185">Reference proteome</keyword>
<protein>
    <submittedName>
        <fullName evidence="1">DUF4279 domain-containing protein</fullName>
    </submittedName>
</protein>
<dbReference type="Pfam" id="PF14106">
    <property type="entry name" value="DUF4279"/>
    <property type="match status" value="1"/>
</dbReference>
<dbReference type="RefSeq" id="WP_127734154.1">
    <property type="nucleotide sequence ID" value="NZ_SACP01000057.1"/>
</dbReference>
<sequence>MASVDRSTATLRMLGNDLDPDEITRLLGTAPTGAARRGEQILSSLKRIHIAQTGRWALRVRELSPGNLDAQIREILARTTGDLAIWRGLSRRFECRVVCGLFLRTGNEGAAIAPDLLAMLGERRLHLDLDLYAANSPEDPDARDGTRH</sequence>
<dbReference type="InterPro" id="IPR025459">
    <property type="entry name" value="DUF4279"/>
</dbReference>
<evidence type="ECO:0000313" key="1">
    <source>
        <dbReference type="EMBL" id="RVU12492.1"/>
    </source>
</evidence>
<organism evidence="1 2">
    <name type="scientific">Methylobacterium oryzihabitans</name>
    <dbReference type="NCBI Taxonomy" id="2499852"/>
    <lineage>
        <taxon>Bacteria</taxon>
        <taxon>Pseudomonadati</taxon>
        <taxon>Pseudomonadota</taxon>
        <taxon>Alphaproteobacteria</taxon>
        <taxon>Hyphomicrobiales</taxon>
        <taxon>Methylobacteriaceae</taxon>
        <taxon>Methylobacterium</taxon>
    </lineage>
</organism>
<comment type="caution">
    <text evidence="1">The sequence shown here is derived from an EMBL/GenBank/DDBJ whole genome shotgun (WGS) entry which is preliminary data.</text>
</comment>
<dbReference type="OrthoDB" id="6025978at2"/>
<evidence type="ECO:0000313" key="2">
    <source>
        <dbReference type="Proteomes" id="UP000286997"/>
    </source>
</evidence>
<dbReference type="Proteomes" id="UP000286997">
    <property type="component" value="Unassembled WGS sequence"/>
</dbReference>
<dbReference type="EMBL" id="SACP01000057">
    <property type="protein sequence ID" value="RVU12492.1"/>
    <property type="molecule type" value="Genomic_DNA"/>
</dbReference>
<proteinExistence type="predicted"/>
<dbReference type="AlphaFoldDB" id="A0A437NR28"/>
<accession>A0A437NR28</accession>
<reference evidence="1 2" key="1">
    <citation type="submission" date="2019-01" db="EMBL/GenBank/DDBJ databases">
        <authorList>
            <person name="Chen W.-M."/>
        </authorList>
    </citation>
    <scope>NUCLEOTIDE SEQUENCE [LARGE SCALE GENOMIC DNA]</scope>
    <source>
        <strain evidence="1 2">TER-1</strain>
    </source>
</reference>